<sequence>MGDVITAHIRMTLGPARVDSYSVAPRGSPSIRWTRVDVFAQYPFYTDQIGNATCSLYCATNVTSGGPGIIMSYEPLCRYGRTRNVTCYMYQRSHVWTGSEHEH</sequence>
<proteinExistence type="predicted"/>
<protein>
    <submittedName>
        <fullName evidence="1">Uncharacterized protein</fullName>
    </submittedName>
</protein>
<accession>A0A8D8Z4X2</accession>
<name>A0A8D8Z4X2_9HEMI</name>
<dbReference type="EMBL" id="HBUF01421289">
    <property type="protein sequence ID" value="CAG6740822.1"/>
    <property type="molecule type" value="Transcribed_RNA"/>
</dbReference>
<reference evidence="1" key="1">
    <citation type="submission" date="2021-05" db="EMBL/GenBank/DDBJ databases">
        <authorList>
            <person name="Alioto T."/>
            <person name="Alioto T."/>
            <person name="Gomez Garrido J."/>
        </authorList>
    </citation>
    <scope>NUCLEOTIDE SEQUENCE</scope>
</reference>
<evidence type="ECO:0000313" key="1">
    <source>
        <dbReference type="EMBL" id="CAG6740822.1"/>
    </source>
</evidence>
<dbReference type="AlphaFoldDB" id="A0A8D8Z4X2"/>
<organism evidence="1">
    <name type="scientific">Cacopsylla melanoneura</name>
    <dbReference type="NCBI Taxonomy" id="428564"/>
    <lineage>
        <taxon>Eukaryota</taxon>
        <taxon>Metazoa</taxon>
        <taxon>Ecdysozoa</taxon>
        <taxon>Arthropoda</taxon>
        <taxon>Hexapoda</taxon>
        <taxon>Insecta</taxon>
        <taxon>Pterygota</taxon>
        <taxon>Neoptera</taxon>
        <taxon>Paraneoptera</taxon>
        <taxon>Hemiptera</taxon>
        <taxon>Sternorrhyncha</taxon>
        <taxon>Psylloidea</taxon>
        <taxon>Psyllidae</taxon>
        <taxon>Psyllinae</taxon>
        <taxon>Cacopsylla</taxon>
    </lineage>
</organism>